<dbReference type="Proteomes" id="UP001184230">
    <property type="component" value="Unassembled WGS sequence"/>
</dbReference>
<comment type="caution">
    <text evidence="2">The sequence shown here is derived from an EMBL/GenBank/DDBJ whole genome shotgun (WGS) entry which is preliminary data.</text>
</comment>
<dbReference type="PANTHER" id="PTHR12526">
    <property type="entry name" value="GLYCOSYLTRANSFERASE"/>
    <property type="match status" value="1"/>
</dbReference>
<reference evidence="2 3" key="1">
    <citation type="submission" date="2023-07" db="EMBL/GenBank/DDBJ databases">
        <title>Sorghum-associated microbial communities from plants grown in Nebraska, USA.</title>
        <authorList>
            <person name="Schachtman D."/>
        </authorList>
    </citation>
    <scope>NUCLEOTIDE SEQUENCE [LARGE SCALE GENOMIC DNA]</scope>
    <source>
        <strain evidence="2 3">DS1781</strain>
    </source>
</reference>
<dbReference type="SUPFAM" id="SSF53756">
    <property type="entry name" value="UDP-Glycosyltransferase/glycogen phosphorylase"/>
    <property type="match status" value="1"/>
</dbReference>
<evidence type="ECO:0000313" key="3">
    <source>
        <dbReference type="Proteomes" id="UP001184230"/>
    </source>
</evidence>
<evidence type="ECO:0000313" key="2">
    <source>
        <dbReference type="EMBL" id="MDR6535962.1"/>
    </source>
</evidence>
<gene>
    <name evidence="2" type="ORF">J2739_001732</name>
</gene>
<accession>A0ABU1NBX5</accession>
<organism evidence="2 3">
    <name type="scientific">Variovorax soli</name>
    <dbReference type="NCBI Taxonomy" id="376815"/>
    <lineage>
        <taxon>Bacteria</taxon>
        <taxon>Pseudomonadati</taxon>
        <taxon>Pseudomonadota</taxon>
        <taxon>Betaproteobacteria</taxon>
        <taxon>Burkholderiales</taxon>
        <taxon>Comamonadaceae</taxon>
        <taxon>Variovorax</taxon>
    </lineage>
</organism>
<evidence type="ECO:0000259" key="1">
    <source>
        <dbReference type="Pfam" id="PF00534"/>
    </source>
</evidence>
<dbReference type="Gene3D" id="3.40.50.2000">
    <property type="entry name" value="Glycogen Phosphorylase B"/>
    <property type="match status" value="2"/>
</dbReference>
<protein>
    <submittedName>
        <fullName evidence="2">Glycosyltransferase involved in cell wall biosynthesis</fullName>
    </submittedName>
</protein>
<keyword evidence="3" id="KW-1185">Reference proteome</keyword>
<dbReference type="InterPro" id="IPR001296">
    <property type="entry name" value="Glyco_trans_1"/>
</dbReference>
<dbReference type="CDD" id="cd03801">
    <property type="entry name" value="GT4_PimA-like"/>
    <property type="match status" value="1"/>
</dbReference>
<feature type="domain" description="Glycosyl transferase family 1" evidence="1">
    <location>
        <begin position="172"/>
        <end position="325"/>
    </location>
</feature>
<dbReference type="Pfam" id="PF00534">
    <property type="entry name" value="Glycos_transf_1"/>
    <property type="match status" value="1"/>
</dbReference>
<proteinExistence type="predicted"/>
<name>A0ABU1NBX5_9BURK</name>
<dbReference type="RefSeq" id="WP_309900524.1">
    <property type="nucleotide sequence ID" value="NZ_JAVDRF010000003.1"/>
</dbReference>
<dbReference type="EMBL" id="JAVDRF010000003">
    <property type="protein sequence ID" value="MDR6535962.1"/>
    <property type="molecule type" value="Genomic_DNA"/>
</dbReference>
<sequence length="344" mass="37204">MKVLVLSTMVPFVHGGAEELFFHLVDNLKAAGVEAEGFRIPFTWNPAERLIDEMLIARRLRLYNVDRVIALKFPAYLVPWNDKVLWLLHQFRQAYDLLDAGQSNIPPDARGAQIIRAIRAADNAAFAESTRIFANAPTTARRLAHYNGVASEVLRPPLNDPELFAGAESGGYVLATGRVNAGKRQHLLIRALGHARSTRLVIAGPPDSAEDAALLRRLAAEEGVADRVDLRLGFVPRLELAELVNRALAVAYLPFDEDSLGYCTMEAFQAAKPVLTTNDAGGVLDIVHHDETGLVSAPEPEALGAALAALSGDPARAARLGSAGRAAMEAEELTWPATIEKLVS</sequence>
<dbReference type="PANTHER" id="PTHR12526:SF635">
    <property type="entry name" value="GLYCOSYL TRANSFERASE GROUP 1"/>
    <property type="match status" value="1"/>
</dbReference>